<accession>V5WGX2</accession>
<feature type="signal peptide" evidence="4">
    <location>
        <begin position="1"/>
        <end position="19"/>
    </location>
</feature>
<dbReference type="Gene3D" id="2.60.120.200">
    <property type="match status" value="1"/>
</dbReference>
<keyword evidence="1 4" id="KW-0732">Signal</keyword>
<feature type="region of interest" description="Disordered" evidence="3">
    <location>
        <begin position="145"/>
        <end position="169"/>
    </location>
</feature>
<dbReference type="HOGENOM" id="CLU_798981_0_0_12"/>
<dbReference type="EMBL" id="CP006939">
    <property type="protein sequence ID" value="AHC14814.1"/>
    <property type="molecule type" value="Genomic_DNA"/>
</dbReference>
<dbReference type="InterPro" id="IPR006558">
    <property type="entry name" value="LamG-like"/>
</dbReference>
<evidence type="ECO:0000256" key="4">
    <source>
        <dbReference type="SAM" id="SignalP"/>
    </source>
</evidence>
<evidence type="ECO:0000256" key="1">
    <source>
        <dbReference type="ARBA" id="ARBA00022729"/>
    </source>
</evidence>
<dbReference type="KEGG" id="slr:L21SP2_1415"/>
<dbReference type="InterPro" id="IPR013783">
    <property type="entry name" value="Ig-like_fold"/>
</dbReference>
<dbReference type="Proteomes" id="UP000018680">
    <property type="component" value="Chromosome"/>
</dbReference>
<dbReference type="STRING" id="1307761.L21SP2_1415"/>
<dbReference type="SMART" id="SM00560">
    <property type="entry name" value="LamGL"/>
    <property type="match status" value="1"/>
</dbReference>
<evidence type="ECO:0000256" key="3">
    <source>
        <dbReference type="SAM" id="MobiDB-lite"/>
    </source>
</evidence>
<name>V5WGX2_9SPIO</name>
<protein>
    <recommendedName>
        <fullName evidence="5">LamG-like jellyroll fold domain-containing protein</fullName>
    </recommendedName>
</protein>
<proteinExistence type="predicted"/>
<feature type="chain" id="PRO_5004741914" description="LamG-like jellyroll fold domain-containing protein" evidence="4">
    <location>
        <begin position="20"/>
        <end position="347"/>
    </location>
</feature>
<evidence type="ECO:0000313" key="7">
    <source>
        <dbReference type="Proteomes" id="UP000018680"/>
    </source>
</evidence>
<feature type="compositionally biased region" description="Low complexity" evidence="3">
    <location>
        <begin position="154"/>
        <end position="169"/>
    </location>
</feature>
<sequence>MLRALGTALLLLSAAGMLSSCDFLSNVLTPPSPPVLGIAETSGILLGDEIFPGTEVVLDASATSDPNGDPFVLEWQLTVPGASATRLAEEYLSGTELRFTPDVPGEYILTAFLSDGELDTREEIRLKTGLEAYWNMDGGIGDSSPGARNLTLTGSSASASGRNGSADSAVQISPADSLSFDTTAAGEADTFKIEPGDVTYGNFSMAFWLNLNTLPAADSSFVTMDNTLVGPAPGWRLEYISANDELSLTYDDIAPMAAVGEFTASQVSAGSWHHVAVTFHQNTGNLKIYIDGSSRALETNAVDLPHVPAPFTIGNNGVQPGFDGIVDEFHVYNRTLTSGEIEELAGN</sequence>
<dbReference type="Pfam" id="PF13385">
    <property type="entry name" value="Laminin_G_3"/>
    <property type="match status" value="1"/>
</dbReference>
<evidence type="ECO:0000313" key="6">
    <source>
        <dbReference type="EMBL" id="AHC14814.1"/>
    </source>
</evidence>
<keyword evidence="2" id="KW-1015">Disulfide bond</keyword>
<dbReference type="PROSITE" id="PS51257">
    <property type="entry name" value="PROKAR_LIPOPROTEIN"/>
    <property type="match status" value="1"/>
</dbReference>
<dbReference type="AlphaFoldDB" id="V5WGX2"/>
<dbReference type="Gene3D" id="2.60.40.10">
    <property type="entry name" value="Immunoglobulins"/>
    <property type="match status" value="1"/>
</dbReference>
<gene>
    <name evidence="6" type="ORF">L21SP2_1415</name>
</gene>
<reference evidence="6 7" key="1">
    <citation type="journal article" date="2015" name="Stand. Genomic Sci.">
        <title>Complete genome sequence and description of Salinispira pacifica gen. nov., sp. nov., a novel spirochaete isolated form a hypersaline microbial mat.</title>
        <authorList>
            <person name="Ben Hania W."/>
            <person name="Joseph M."/>
            <person name="Schumann P."/>
            <person name="Bunk B."/>
            <person name="Fiebig A."/>
            <person name="Sproer C."/>
            <person name="Klenk H.P."/>
            <person name="Fardeau M.L."/>
            <person name="Spring S."/>
        </authorList>
    </citation>
    <scope>NUCLEOTIDE SEQUENCE [LARGE SCALE GENOMIC DNA]</scope>
    <source>
        <strain evidence="6 7">L21-RPul-D2</strain>
    </source>
</reference>
<evidence type="ECO:0000259" key="5">
    <source>
        <dbReference type="SMART" id="SM00560"/>
    </source>
</evidence>
<dbReference type="SUPFAM" id="SSF49899">
    <property type="entry name" value="Concanavalin A-like lectins/glucanases"/>
    <property type="match status" value="1"/>
</dbReference>
<keyword evidence="7" id="KW-1185">Reference proteome</keyword>
<dbReference type="InterPro" id="IPR013320">
    <property type="entry name" value="ConA-like_dom_sf"/>
</dbReference>
<feature type="domain" description="LamG-like jellyroll fold" evidence="5">
    <location>
        <begin position="201"/>
        <end position="339"/>
    </location>
</feature>
<evidence type="ECO:0000256" key="2">
    <source>
        <dbReference type="ARBA" id="ARBA00023157"/>
    </source>
</evidence>
<organism evidence="6 7">
    <name type="scientific">Salinispira pacifica</name>
    <dbReference type="NCBI Taxonomy" id="1307761"/>
    <lineage>
        <taxon>Bacteria</taxon>
        <taxon>Pseudomonadati</taxon>
        <taxon>Spirochaetota</taxon>
        <taxon>Spirochaetia</taxon>
        <taxon>Spirochaetales</taxon>
        <taxon>Spirochaetaceae</taxon>
        <taxon>Salinispira</taxon>
    </lineage>
</organism>